<dbReference type="STRING" id="1526658.BHK69_10110"/>
<accession>A0A1D7UAL5</accession>
<name>A0A1D7UAL5_9HYPH</name>
<dbReference type="GO" id="GO:0005737">
    <property type="term" value="C:cytoplasm"/>
    <property type="evidence" value="ECO:0007669"/>
    <property type="project" value="TreeGrafter"/>
</dbReference>
<evidence type="ECO:0000256" key="1">
    <source>
        <dbReference type="ARBA" id="ARBA00023002"/>
    </source>
</evidence>
<dbReference type="AlphaFoldDB" id="A0A1D7UAL5"/>
<dbReference type="OrthoDB" id="9806452at2"/>
<dbReference type="RefSeq" id="WP_069693533.1">
    <property type="nucleotide sequence ID" value="NZ_CP017147.1"/>
</dbReference>
<gene>
    <name evidence="3" type="ORF">BHK69_10110</name>
</gene>
<evidence type="ECO:0000313" key="4">
    <source>
        <dbReference type="Proteomes" id="UP000094969"/>
    </source>
</evidence>
<keyword evidence="1" id="KW-0560">Oxidoreductase</keyword>
<dbReference type="InterPro" id="IPR006076">
    <property type="entry name" value="FAD-dep_OxRdtase"/>
</dbReference>
<dbReference type="SUPFAM" id="SSF51905">
    <property type="entry name" value="FAD/NAD(P)-binding domain"/>
    <property type="match status" value="1"/>
</dbReference>
<feature type="domain" description="FAD dependent oxidoreductase" evidence="2">
    <location>
        <begin position="9"/>
        <end position="374"/>
    </location>
</feature>
<dbReference type="PANTHER" id="PTHR13847:SF287">
    <property type="entry name" value="FAD-DEPENDENT OXIDOREDUCTASE DOMAIN-CONTAINING PROTEIN 1"/>
    <property type="match status" value="1"/>
</dbReference>
<dbReference type="EMBL" id="CP017147">
    <property type="protein sequence ID" value="AOO84344.1"/>
    <property type="molecule type" value="Genomic_DNA"/>
</dbReference>
<sequence>MSSSSESADVVICGGAAIGSSVAYHLAADPGFKGKVVVIEKDPSYRLAASALSAASIRQQYSSAVNIRISLFGIDFLRNLGTHLAVDGETPVIDLHEGGYLYLGGDEGAPILAANQALQAAEGADIALYAAEMLRRKFSWLNTSDLICGTYGISGEGWFDGWALLQAFRKKARSLGVEYRQGEVSGYNVEGGCVTGVALTDGSRIACGAVVNASGTHGARLAATAGVAIPVKSMKRYVFSFTCKGEVDNCPLLIDTTGVWCRPEGKRGSEGQLFIGGSSPTREADQEWLESDPGVEDVDWSFFEETVWPALAHRIPAFEQIRPGRAWAGPYDMNGLDHNAIIGPAAGVPNLYLANGFSGHGLQQSPAVGRGLAEHILHGGYRALDLADLGHERIVEGRPLLEANII</sequence>
<proteinExistence type="predicted"/>
<dbReference type="InterPro" id="IPR036188">
    <property type="entry name" value="FAD/NAD-bd_sf"/>
</dbReference>
<keyword evidence="4" id="KW-1185">Reference proteome</keyword>
<dbReference type="Gene3D" id="3.30.9.10">
    <property type="entry name" value="D-Amino Acid Oxidase, subunit A, domain 2"/>
    <property type="match status" value="1"/>
</dbReference>
<dbReference type="Gene3D" id="3.50.50.60">
    <property type="entry name" value="FAD/NAD(P)-binding domain"/>
    <property type="match status" value="1"/>
</dbReference>
<organism evidence="3 4">
    <name type="scientific">Bosea vaviloviae</name>
    <dbReference type="NCBI Taxonomy" id="1526658"/>
    <lineage>
        <taxon>Bacteria</taxon>
        <taxon>Pseudomonadati</taxon>
        <taxon>Pseudomonadota</taxon>
        <taxon>Alphaproteobacteria</taxon>
        <taxon>Hyphomicrobiales</taxon>
        <taxon>Boseaceae</taxon>
        <taxon>Bosea</taxon>
    </lineage>
</organism>
<dbReference type="GO" id="GO:0032981">
    <property type="term" value="P:mitochondrial respiratory chain complex I assembly"/>
    <property type="evidence" value="ECO:0007669"/>
    <property type="project" value="TreeGrafter"/>
</dbReference>
<evidence type="ECO:0000259" key="2">
    <source>
        <dbReference type="Pfam" id="PF01266"/>
    </source>
</evidence>
<dbReference type="GO" id="GO:0016491">
    <property type="term" value="F:oxidoreductase activity"/>
    <property type="evidence" value="ECO:0007669"/>
    <property type="project" value="UniProtKB-KW"/>
</dbReference>
<dbReference type="KEGG" id="bvv:BHK69_10110"/>
<dbReference type="PANTHER" id="PTHR13847">
    <property type="entry name" value="SARCOSINE DEHYDROGENASE-RELATED"/>
    <property type="match status" value="1"/>
</dbReference>
<protein>
    <submittedName>
        <fullName evidence="3">FAD-dependent oxidoreductase</fullName>
    </submittedName>
</protein>
<reference evidence="3 4" key="1">
    <citation type="journal article" date="2015" name="Antonie Van Leeuwenhoek">
        <title>Bosea vaviloviae sp. nov., a new species of slow-growing rhizobia isolated from nodules of the relict species Vavilovia formosa (Stev.) Fed.</title>
        <authorList>
            <person name="Safronova V.I."/>
            <person name="Kuznetsova I.G."/>
            <person name="Sazanova A.L."/>
            <person name="Kimeklis A.K."/>
            <person name="Belimov A.A."/>
            <person name="Andronov E.E."/>
            <person name="Pinaev A.G."/>
            <person name="Chizhevskaya E.P."/>
            <person name="Pukhaev A.R."/>
            <person name="Popov K.P."/>
            <person name="Willems A."/>
            <person name="Tikhonovich I.A."/>
        </authorList>
    </citation>
    <scope>NUCLEOTIDE SEQUENCE [LARGE SCALE GENOMIC DNA]</scope>
    <source>
        <strain evidence="3 4">Vaf18</strain>
    </source>
</reference>
<evidence type="ECO:0000313" key="3">
    <source>
        <dbReference type="EMBL" id="AOO84344.1"/>
    </source>
</evidence>
<dbReference type="Pfam" id="PF01266">
    <property type="entry name" value="DAO"/>
    <property type="match status" value="1"/>
</dbReference>
<dbReference type="Proteomes" id="UP000094969">
    <property type="component" value="Chromosome"/>
</dbReference>